<evidence type="ECO:0000256" key="4">
    <source>
        <dbReference type="ARBA" id="ARBA00023204"/>
    </source>
</evidence>
<dbReference type="Gene3D" id="2.20.20.110">
    <property type="entry name" value="Rad4, beta-hairpin domain BHD1"/>
    <property type="match status" value="1"/>
</dbReference>
<dbReference type="EMBL" id="FJUX01000013">
    <property type="protein sequence ID" value="CZS92699.1"/>
    <property type="molecule type" value="Genomic_DNA"/>
</dbReference>
<dbReference type="PANTHER" id="PTHR12135">
    <property type="entry name" value="DNA REPAIR PROTEIN XP-C / RAD4"/>
    <property type="match status" value="1"/>
</dbReference>
<dbReference type="SUPFAM" id="SSF54001">
    <property type="entry name" value="Cysteine proteinases"/>
    <property type="match status" value="1"/>
</dbReference>
<dbReference type="AlphaFoldDB" id="A0A1E1K3Q3"/>
<dbReference type="InterPro" id="IPR004583">
    <property type="entry name" value="DNA_repair_Rad4"/>
</dbReference>
<dbReference type="InterPro" id="IPR038765">
    <property type="entry name" value="Papain-like_cys_pep_sf"/>
</dbReference>
<dbReference type="InterPro" id="IPR042488">
    <property type="entry name" value="Rad4_BHD3_sf"/>
</dbReference>
<dbReference type="Pfam" id="PF10404">
    <property type="entry name" value="BHD_2"/>
    <property type="match status" value="1"/>
</dbReference>
<dbReference type="GO" id="GO:0003684">
    <property type="term" value="F:damaged DNA binding"/>
    <property type="evidence" value="ECO:0007669"/>
    <property type="project" value="InterPro"/>
</dbReference>
<evidence type="ECO:0000259" key="7">
    <source>
        <dbReference type="SMART" id="SM01030"/>
    </source>
</evidence>
<dbReference type="Proteomes" id="UP000178912">
    <property type="component" value="Unassembled WGS sequence"/>
</dbReference>
<evidence type="ECO:0000256" key="3">
    <source>
        <dbReference type="ARBA" id="ARBA00022763"/>
    </source>
</evidence>
<dbReference type="GO" id="GO:0000111">
    <property type="term" value="C:nucleotide-excision repair factor 2 complex"/>
    <property type="evidence" value="ECO:0007669"/>
    <property type="project" value="TreeGrafter"/>
</dbReference>
<evidence type="ECO:0000256" key="5">
    <source>
        <dbReference type="ARBA" id="ARBA00023242"/>
    </source>
</evidence>
<evidence type="ECO:0000313" key="10">
    <source>
        <dbReference type="EMBL" id="CZS92699.1"/>
    </source>
</evidence>
<dbReference type="Gene3D" id="3.30.70.2460">
    <property type="entry name" value="Rad4, beta-hairpin domain BHD3"/>
    <property type="match status" value="1"/>
</dbReference>
<feature type="region of interest" description="Disordered" evidence="6">
    <location>
        <begin position="750"/>
        <end position="797"/>
    </location>
</feature>
<dbReference type="InterPro" id="IPR018326">
    <property type="entry name" value="Rad4_beta-hairpin_dom1"/>
</dbReference>
<protein>
    <submittedName>
        <fullName evidence="10">Related to xeroderma pigmentosum group C complementing factor (Homolog to excision repair protein RAD4)</fullName>
    </submittedName>
</protein>
<feature type="region of interest" description="Disordered" evidence="6">
    <location>
        <begin position="1"/>
        <end position="130"/>
    </location>
</feature>
<dbReference type="Pfam" id="PF10403">
    <property type="entry name" value="BHD_1"/>
    <property type="match status" value="1"/>
</dbReference>
<dbReference type="Gene3D" id="3.30.60.290">
    <property type="entry name" value="Rad4, beta-hairpin domain BHD2"/>
    <property type="match status" value="1"/>
</dbReference>
<dbReference type="InterPro" id="IPR018325">
    <property type="entry name" value="Rad4/PNGase_transGLS-fold"/>
</dbReference>
<name>A0A1E1K3Q3_9HELO</name>
<feature type="region of interest" description="Disordered" evidence="6">
    <location>
        <begin position="315"/>
        <end position="345"/>
    </location>
</feature>
<feature type="compositionally biased region" description="Acidic residues" evidence="6">
    <location>
        <begin position="754"/>
        <end position="789"/>
    </location>
</feature>
<feature type="compositionally biased region" description="Acidic residues" evidence="6">
    <location>
        <begin position="120"/>
        <end position="129"/>
    </location>
</feature>
<dbReference type="Pfam" id="PF03835">
    <property type="entry name" value="Rad4"/>
    <property type="match status" value="1"/>
</dbReference>
<dbReference type="SMART" id="SM01032">
    <property type="entry name" value="BHD_3"/>
    <property type="match status" value="1"/>
</dbReference>
<evidence type="ECO:0000259" key="8">
    <source>
        <dbReference type="SMART" id="SM01031"/>
    </source>
</evidence>
<keyword evidence="3" id="KW-0227">DNA damage</keyword>
<accession>A0A1E1K3Q3</accession>
<feature type="compositionally biased region" description="Basic and acidic residues" evidence="6">
    <location>
        <begin position="322"/>
        <end position="336"/>
    </location>
</feature>
<evidence type="ECO:0000256" key="2">
    <source>
        <dbReference type="ARBA" id="ARBA00009525"/>
    </source>
</evidence>
<proteinExistence type="inferred from homology"/>
<comment type="similarity">
    <text evidence="2">Belongs to the XPC family.</text>
</comment>
<dbReference type="GO" id="GO:0003697">
    <property type="term" value="F:single-stranded DNA binding"/>
    <property type="evidence" value="ECO:0007669"/>
    <property type="project" value="TreeGrafter"/>
</dbReference>
<evidence type="ECO:0000256" key="6">
    <source>
        <dbReference type="SAM" id="MobiDB-lite"/>
    </source>
</evidence>
<dbReference type="GO" id="GO:0071942">
    <property type="term" value="C:XPC complex"/>
    <property type="evidence" value="ECO:0007669"/>
    <property type="project" value="TreeGrafter"/>
</dbReference>
<dbReference type="InterPro" id="IPR018327">
    <property type="entry name" value="BHD_2"/>
</dbReference>
<evidence type="ECO:0000256" key="1">
    <source>
        <dbReference type="ARBA" id="ARBA00004123"/>
    </source>
</evidence>
<dbReference type="InterPro" id="IPR036985">
    <property type="entry name" value="Transglutaminase-like_sf"/>
</dbReference>
<organism evidence="10 11">
    <name type="scientific">Rhynchosporium agropyri</name>
    <dbReference type="NCBI Taxonomy" id="914238"/>
    <lineage>
        <taxon>Eukaryota</taxon>
        <taxon>Fungi</taxon>
        <taxon>Dikarya</taxon>
        <taxon>Ascomycota</taxon>
        <taxon>Pezizomycotina</taxon>
        <taxon>Leotiomycetes</taxon>
        <taxon>Helotiales</taxon>
        <taxon>Ploettnerulaceae</taxon>
        <taxon>Rhynchosporium</taxon>
    </lineage>
</organism>
<dbReference type="OrthoDB" id="300780at2759"/>
<dbReference type="InterPro" id="IPR018328">
    <property type="entry name" value="Rad4_beta-hairpin_dom3"/>
</dbReference>
<dbReference type="GO" id="GO:0006289">
    <property type="term" value="P:nucleotide-excision repair"/>
    <property type="evidence" value="ECO:0007669"/>
    <property type="project" value="InterPro"/>
</dbReference>
<comment type="subcellular location">
    <subcellularLocation>
        <location evidence="1">Nucleus</location>
    </subcellularLocation>
</comment>
<feature type="domain" description="Rad4 beta-hairpin" evidence="8">
    <location>
        <begin position="570"/>
        <end position="631"/>
    </location>
</feature>
<dbReference type="GO" id="GO:0005737">
    <property type="term" value="C:cytoplasm"/>
    <property type="evidence" value="ECO:0007669"/>
    <property type="project" value="TreeGrafter"/>
</dbReference>
<sequence length="797" mass="90043">MAGKKGARVKGNATATKSAVPDVYQDMLSEALPTQSEIPERPLKRRKTGRRDSPVARSSPAAKREEEDEDLEFEDVLDTSLQDFGSEQDIPVKRQQTAYRDSDDESDDSDGEWQGLNLDAEPEDDEPSGDLDLTLIKKTIPQVKPAASRRRLVGKVEKAERLEKHKMHVLCLLSHLDRRNYWCNDSEVQKSLRPLLDKKMLTFLRPKESLSQFGRTDSLKRGLDSVAVMWRTRFSITARGLRRALWADDEKDLQNYRFDDGEILDKSDFRAAAKTLKGSRDVGAQLFCALLRSANVETRLVCSLQPLSFNSGGPAMAKFKPKPRETTPETTHRETCNPRTDFQFGTPGDAAAHLTSRRRLGHPSAAAYHMPEVSAPSRPLAKPKPKPIHESDYPTFWIEVFDEAHQKWFPVDPLVTESIAKPRSFEPPASDRENNMSYVIAFEEERCARDVTKRYVKAYNAKTRRNRVESTSGGERWWRRAMRPYGRGYKSDADQIEDTELTANVAKEPMPKNIADFKDHPIYALERHLKRNEILTSTRDCGRVAAGRDLNVPGGKKLEKIFRREHVKVGKSADAWYRLGREVKIGEQPVKTVPAKRRPDDMDFDDGRGDLEERAGTNLYTEEQTEIYEAPPIVNGRVPKNSYGNLDVYVPSMVPPGGVHLRDDETARAARLLSIDYSDALTGFSFRGRHGTAILQGAVIASEYREAVEAVIEGFRDERAQAEETRRTNVALRTWKLMLLKLRIKERVDAYKDPDEEEEEEDAGDLPDGMELEDSDDGGGTEDDGDDDYGGGGFIPE</sequence>
<feature type="domain" description="Rad4 beta-hairpin" evidence="7">
    <location>
        <begin position="506"/>
        <end position="568"/>
    </location>
</feature>
<dbReference type="GO" id="GO:0006298">
    <property type="term" value="P:mismatch repair"/>
    <property type="evidence" value="ECO:0007669"/>
    <property type="project" value="TreeGrafter"/>
</dbReference>
<feature type="domain" description="Rad4 beta-hairpin" evidence="9">
    <location>
        <begin position="638"/>
        <end position="712"/>
    </location>
</feature>
<dbReference type="SMART" id="SM01030">
    <property type="entry name" value="BHD_1"/>
    <property type="match status" value="1"/>
</dbReference>
<keyword evidence="5" id="KW-0539">Nucleus</keyword>
<evidence type="ECO:0000259" key="9">
    <source>
        <dbReference type="SMART" id="SM01032"/>
    </source>
</evidence>
<feature type="compositionally biased region" description="Acidic residues" evidence="6">
    <location>
        <begin position="102"/>
        <end position="111"/>
    </location>
</feature>
<dbReference type="PANTHER" id="PTHR12135:SF0">
    <property type="entry name" value="DNA REPAIR PROTEIN COMPLEMENTING XP-C CELLS"/>
    <property type="match status" value="1"/>
</dbReference>
<feature type="compositionally biased region" description="Acidic residues" evidence="6">
    <location>
        <begin position="66"/>
        <end position="77"/>
    </location>
</feature>
<dbReference type="Gene3D" id="3.90.260.10">
    <property type="entry name" value="Transglutaminase-like"/>
    <property type="match status" value="1"/>
</dbReference>
<dbReference type="SMART" id="SM01031">
    <property type="entry name" value="BHD_2"/>
    <property type="match status" value="1"/>
</dbReference>
<gene>
    <name evidence="10" type="ORF">RAG0_03228</name>
</gene>
<dbReference type="Pfam" id="PF10405">
    <property type="entry name" value="BHD_3"/>
    <property type="match status" value="1"/>
</dbReference>
<reference evidence="11" key="1">
    <citation type="submission" date="2016-03" db="EMBL/GenBank/DDBJ databases">
        <authorList>
            <person name="Guldener U."/>
        </authorList>
    </citation>
    <scope>NUCLEOTIDE SEQUENCE [LARGE SCALE GENOMIC DNA]</scope>
    <source>
        <strain evidence="11">04CH-RAC-A.6.1</strain>
    </source>
</reference>
<evidence type="ECO:0000313" key="11">
    <source>
        <dbReference type="Proteomes" id="UP000178912"/>
    </source>
</evidence>
<keyword evidence="11" id="KW-1185">Reference proteome</keyword>
<keyword evidence="4" id="KW-0234">DNA repair</keyword>